<dbReference type="AlphaFoldDB" id="A0A5B8UKD8"/>
<dbReference type="Proteomes" id="UP000321204">
    <property type="component" value="Chromosome"/>
</dbReference>
<feature type="chain" id="PRO_5022956502" description="DUF4468 domain-containing protein" evidence="1">
    <location>
        <begin position="19"/>
        <end position="239"/>
    </location>
</feature>
<dbReference type="RefSeq" id="WP_146788439.1">
    <property type="nucleotide sequence ID" value="NZ_BAABIO010000003.1"/>
</dbReference>
<dbReference type="EMBL" id="CP042433">
    <property type="protein sequence ID" value="QEC56862.1"/>
    <property type="molecule type" value="Genomic_DNA"/>
</dbReference>
<evidence type="ECO:0008006" key="4">
    <source>
        <dbReference type="Google" id="ProtNLM"/>
    </source>
</evidence>
<dbReference type="OrthoDB" id="662141at2"/>
<organism evidence="2 3">
    <name type="scientific">Flavisolibacter ginsenosidimutans</name>
    <dbReference type="NCBI Taxonomy" id="661481"/>
    <lineage>
        <taxon>Bacteria</taxon>
        <taxon>Pseudomonadati</taxon>
        <taxon>Bacteroidota</taxon>
        <taxon>Chitinophagia</taxon>
        <taxon>Chitinophagales</taxon>
        <taxon>Chitinophagaceae</taxon>
        <taxon>Flavisolibacter</taxon>
    </lineage>
</organism>
<feature type="signal peptide" evidence="1">
    <location>
        <begin position="1"/>
        <end position="18"/>
    </location>
</feature>
<evidence type="ECO:0000256" key="1">
    <source>
        <dbReference type="SAM" id="SignalP"/>
    </source>
</evidence>
<evidence type="ECO:0000313" key="3">
    <source>
        <dbReference type="Proteomes" id="UP000321204"/>
    </source>
</evidence>
<keyword evidence="1" id="KW-0732">Signal</keyword>
<dbReference type="KEGG" id="fgg:FSB75_13475"/>
<keyword evidence="3" id="KW-1185">Reference proteome</keyword>
<accession>A0A5B8UKD8</accession>
<protein>
    <recommendedName>
        <fullName evidence="4">DUF4468 domain-containing protein</fullName>
    </recommendedName>
</protein>
<name>A0A5B8UKD8_9BACT</name>
<evidence type="ECO:0000313" key="2">
    <source>
        <dbReference type="EMBL" id="QEC56862.1"/>
    </source>
</evidence>
<gene>
    <name evidence="2" type="ORF">FSB75_13475</name>
</gene>
<proteinExistence type="predicted"/>
<sequence length="239" mass="27043">MKQVVCLLLGVIPVSVFAQEPVRANLFNSADGRQNFSNYAAQAQVSVERKHFEQRPNTVGTQYLFTDWAKGTVVDTKGTSYETYMNYDKVGQNLYMKIKDDSTVVFVVDKEQIKYATLQGGGAAYWLERVPVLDNAKLYNRLTGGSKYTLYSLTKTKFIAANYSSNGIVSSGNMYDEFKDETTYYIVPANGTAKEISLKRKSINAALPAEKERLELFFKNYEGEWNEKLLTELVNFLNS</sequence>
<reference evidence="2 3" key="1">
    <citation type="journal article" date="2015" name="Int. J. Syst. Evol. Microbiol.">
        <title>Flavisolibacter ginsenosidimutans sp. nov., with ginsenoside-converting activity isolated from soil used for cultivating ginseng.</title>
        <authorList>
            <person name="Zhao Y."/>
            <person name="Liu Q."/>
            <person name="Kang M.S."/>
            <person name="Jin F."/>
            <person name="Yu H."/>
            <person name="Im W.T."/>
        </authorList>
    </citation>
    <scope>NUCLEOTIDE SEQUENCE [LARGE SCALE GENOMIC DNA]</scope>
    <source>
        <strain evidence="2 3">Gsoil 636</strain>
    </source>
</reference>